<dbReference type="AlphaFoldDB" id="A0A2M7R7Z2"/>
<accession>A0A2M7R7Z2</accession>
<dbReference type="InterPro" id="IPR043129">
    <property type="entry name" value="ATPase_NBD"/>
</dbReference>
<feature type="domain" description="SHS2" evidence="1">
    <location>
        <begin position="15"/>
        <end position="213"/>
    </location>
</feature>
<dbReference type="Proteomes" id="UP000230055">
    <property type="component" value="Unassembled WGS sequence"/>
</dbReference>
<dbReference type="InterPro" id="IPR003494">
    <property type="entry name" value="SHS2_FtsA"/>
</dbReference>
<evidence type="ECO:0000313" key="2">
    <source>
        <dbReference type="EMBL" id="PIY90765.1"/>
    </source>
</evidence>
<dbReference type="InterPro" id="IPR050696">
    <property type="entry name" value="FtsA/MreB"/>
</dbReference>
<comment type="caution">
    <text evidence="2">The sequence shown here is derived from an EMBL/GenBank/DDBJ whole genome shotgun (WGS) entry which is preliminary data.</text>
</comment>
<dbReference type="SUPFAM" id="SSF53067">
    <property type="entry name" value="Actin-like ATPase domain"/>
    <property type="match status" value="2"/>
</dbReference>
<dbReference type="Pfam" id="PF14450">
    <property type="entry name" value="FtsA"/>
    <property type="match status" value="1"/>
</dbReference>
<name>A0A2M7R7Z2_9BACT</name>
<dbReference type="PANTHER" id="PTHR32432:SF3">
    <property type="entry name" value="ETHANOLAMINE UTILIZATION PROTEIN EUTJ"/>
    <property type="match status" value="1"/>
</dbReference>
<gene>
    <name evidence="2" type="ORF">COY72_01715</name>
</gene>
<protein>
    <recommendedName>
        <fullName evidence="1">SHS2 domain-containing protein</fullName>
    </recommendedName>
</protein>
<dbReference type="SMART" id="SM00842">
    <property type="entry name" value="FtsA"/>
    <property type="match status" value="1"/>
</dbReference>
<dbReference type="EMBL" id="PFLX01000044">
    <property type="protein sequence ID" value="PIY90765.1"/>
    <property type="molecule type" value="Genomic_DNA"/>
</dbReference>
<reference evidence="3" key="1">
    <citation type="submission" date="2017-09" db="EMBL/GenBank/DDBJ databases">
        <title>Depth-based differentiation of microbial function through sediment-hosted aquifers and enrichment of novel symbionts in the deep terrestrial subsurface.</title>
        <authorList>
            <person name="Probst A.J."/>
            <person name="Ladd B."/>
            <person name="Jarett J.K."/>
            <person name="Geller-Mcgrath D.E."/>
            <person name="Sieber C.M.K."/>
            <person name="Emerson J.B."/>
            <person name="Anantharaman K."/>
            <person name="Thomas B.C."/>
            <person name="Malmstrom R."/>
            <person name="Stieglmeier M."/>
            <person name="Klingl A."/>
            <person name="Woyke T."/>
            <person name="Ryan C.M."/>
            <person name="Banfield J.F."/>
        </authorList>
    </citation>
    <scope>NUCLEOTIDE SEQUENCE [LARGE SCALE GENOMIC DNA]</scope>
</reference>
<sequence>MKLNFFFTKKKPEHFLALDIGAETVKTLVFRKEGQKKIILCQTLEYFEEPELFENLDFPEEILEKTISRVIDQIPKIVKLKPKNIFLGLPTNILIAKIVSQNFERKTPKEPISQSENKKIGEEIFRCVRNKITQEFSQKTGLLPQDFHFSNFKILETKIDGYEVPSILNLSGQNLEFKVLAVFLSRFQLEKIERICQNLNLKILKIVHPAENLDYLFPNEKINAVYLDIGGKITNIFLVEKGKLTGISQFKQGGINFTEKIYRQLGISFFEARILKENYSQSLLSEKVQKRVKEIFSDVLQSWFENLKENLKNFPQKLLPANFFLFGGGSLLPDISEILENGDWANLTFISKPKIEIIYPQKLKDVKDKNQILKGPQDIPLILLFYE</sequence>
<organism evidence="2 3">
    <name type="scientific">Candidatus Nealsonbacteria bacterium CG_4_10_14_0_8_um_filter_35_10</name>
    <dbReference type="NCBI Taxonomy" id="1974683"/>
    <lineage>
        <taxon>Bacteria</taxon>
        <taxon>Candidatus Nealsoniibacteriota</taxon>
    </lineage>
</organism>
<dbReference type="PANTHER" id="PTHR32432">
    <property type="entry name" value="CELL DIVISION PROTEIN FTSA-RELATED"/>
    <property type="match status" value="1"/>
</dbReference>
<evidence type="ECO:0000313" key="3">
    <source>
        <dbReference type="Proteomes" id="UP000230055"/>
    </source>
</evidence>
<proteinExistence type="predicted"/>
<dbReference type="Gene3D" id="3.30.420.40">
    <property type="match status" value="1"/>
</dbReference>
<evidence type="ECO:0000259" key="1">
    <source>
        <dbReference type="SMART" id="SM00842"/>
    </source>
</evidence>
<dbReference type="GO" id="GO:0051301">
    <property type="term" value="P:cell division"/>
    <property type="evidence" value="ECO:0007669"/>
    <property type="project" value="InterPro"/>
</dbReference>